<dbReference type="InterPro" id="IPR036049">
    <property type="entry name" value="Ribosomal_uL29_sf"/>
</dbReference>
<dbReference type="GO" id="GO:0003735">
    <property type="term" value="F:structural constituent of ribosome"/>
    <property type="evidence" value="ECO:0007669"/>
    <property type="project" value="InterPro"/>
</dbReference>
<evidence type="ECO:0000313" key="7">
    <source>
        <dbReference type="Proteomes" id="UP000230405"/>
    </source>
</evidence>
<name>A0A2M7VEC2_9BACT</name>
<evidence type="ECO:0000256" key="4">
    <source>
        <dbReference type="ARBA" id="ARBA00035204"/>
    </source>
</evidence>
<dbReference type="InterPro" id="IPR018254">
    <property type="entry name" value="Ribosomal_uL29_CS"/>
</dbReference>
<dbReference type="SUPFAM" id="SSF46561">
    <property type="entry name" value="Ribosomal protein L29 (L29p)"/>
    <property type="match status" value="1"/>
</dbReference>
<dbReference type="EMBL" id="PFPO01000060">
    <property type="protein sequence ID" value="PIZ98852.1"/>
    <property type="molecule type" value="Genomic_DNA"/>
</dbReference>
<gene>
    <name evidence="5 6" type="primary">rpmC</name>
    <name evidence="6" type="ORF">COX77_03245</name>
</gene>
<dbReference type="Gene3D" id="1.10.287.310">
    <property type="match status" value="1"/>
</dbReference>
<dbReference type="NCBIfam" id="TIGR00012">
    <property type="entry name" value="L29"/>
    <property type="match status" value="1"/>
</dbReference>
<dbReference type="Proteomes" id="UP000230405">
    <property type="component" value="Unassembled WGS sequence"/>
</dbReference>
<dbReference type="GO" id="GO:1990904">
    <property type="term" value="C:ribonucleoprotein complex"/>
    <property type="evidence" value="ECO:0007669"/>
    <property type="project" value="UniProtKB-KW"/>
</dbReference>
<sequence>MDLKELRKKEMSVLQTELAHQREELREMRFSVSNKQLKNLRVIRVVKKDIARILTVIKELIKK</sequence>
<evidence type="ECO:0000313" key="6">
    <source>
        <dbReference type="EMBL" id="PIZ98852.1"/>
    </source>
</evidence>
<reference evidence="7" key="1">
    <citation type="submission" date="2017-09" db="EMBL/GenBank/DDBJ databases">
        <title>Depth-based differentiation of microbial function through sediment-hosted aquifers and enrichment of novel symbionts in the deep terrestrial subsurface.</title>
        <authorList>
            <person name="Probst A.J."/>
            <person name="Ladd B."/>
            <person name="Jarett J.K."/>
            <person name="Geller-Mcgrath D.E."/>
            <person name="Sieber C.M.K."/>
            <person name="Emerson J.B."/>
            <person name="Anantharaman K."/>
            <person name="Thomas B.C."/>
            <person name="Malmstrom R."/>
            <person name="Stieglmeier M."/>
            <person name="Klingl A."/>
            <person name="Woyke T."/>
            <person name="Ryan C.M."/>
            <person name="Banfield J.F."/>
        </authorList>
    </citation>
    <scope>NUCLEOTIDE SEQUENCE [LARGE SCALE GENOMIC DNA]</scope>
</reference>
<evidence type="ECO:0000256" key="1">
    <source>
        <dbReference type="ARBA" id="ARBA00009254"/>
    </source>
</evidence>
<comment type="similarity">
    <text evidence="1 5">Belongs to the universal ribosomal protein uL29 family.</text>
</comment>
<protein>
    <recommendedName>
        <fullName evidence="4 5">Large ribosomal subunit protein uL29</fullName>
    </recommendedName>
</protein>
<dbReference type="AlphaFoldDB" id="A0A2M7VEC2"/>
<organism evidence="6 7">
    <name type="scientific">Candidatus Komeilibacteria bacterium CG_4_10_14_0_2_um_filter_37_10</name>
    <dbReference type="NCBI Taxonomy" id="1974470"/>
    <lineage>
        <taxon>Bacteria</taxon>
        <taxon>Candidatus Komeiliibacteriota</taxon>
    </lineage>
</organism>
<accession>A0A2M7VEC2</accession>
<dbReference type="Pfam" id="PF00831">
    <property type="entry name" value="Ribosomal_L29"/>
    <property type="match status" value="1"/>
</dbReference>
<comment type="caution">
    <text evidence="6">The sequence shown here is derived from an EMBL/GenBank/DDBJ whole genome shotgun (WGS) entry which is preliminary data.</text>
</comment>
<keyword evidence="2 5" id="KW-0689">Ribosomal protein</keyword>
<keyword evidence="3 5" id="KW-0687">Ribonucleoprotein</keyword>
<dbReference type="PROSITE" id="PS00579">
    <property type="entry name" value="RIBOSOMAL_L29"/>
    <property type="match status" value="1"/>
</dbReference>
<proteinExistence type="inferred from homology"/>
<evidence type="ECO:0000256" key="2">
    <source>
        <dbReference type="ARBA" id="ARBA00022980"/>
    </source>
</evidence>
<dbReference type="InterPro" id="IPR001854">
    <property type="entry name" value="Ribosomal_uL29"/>
</dbReference>
<dbReference type="HAMAP" id="MF_00374">
    <property type="entry name" value="Ribosomal_uL29"/>
    <property type="match status" value="1"/>
</dbReference>
<dbReference type="GO" id="GO:0005840">
    <property type="term" value="C:ribosome"/>
    <property type="evidence" value="ECO:0007669"/>
    <property type="project" value="UniProtKB-KW"/>
</dbReference>
<dbReference type="GO" id="GO:0006412">
    <property type="term" value="P:translation"/>
    <property type="evidence" value="ECO:0007669"/>
    <property type="project" value="UniProtKB-UniRule"/>
</dbReference>
<evidence type="ECO:0000256" key="3">
    <source>
        <dbReference type="ARBA" id="ARBA00023274"/>
    </source>
</evidence>
<evidence type="ECO:0000256" key="5">
    <source>
        <dbReference type="HAMAP-Rule" id="MF_00374"/>
    </source>
</evidence>